<protein>
    <submittedName>
        <fullName evidence="2">Uncharacterized protein</fullName>
    </submittedName>
</protein>
<feature type="region of interest" description="Disordered" evidence="1">
    <location>
        <begin position="1"/>
        <end position="20"/>
    </location>
</feature>
<name>A0ABR4N4Y8_9FUNG</name>
<feature type="compositionally biased region" description="Basic and acidic residues" evidence="1">
    <location>
        <begin position="360"/>
        <end position="387"/>
    </location>
</feature>
<feature type="compositionally biased region" description="Basic and acidic residues" evidence="1">
    <location>
        <begin position="80"/>
        <end position="93"/>
    </location>
</feature>
<comment type="caution">
    <text evidence="2">The sequence shown here is derived from an EMBL/GenBank/DDBJ whole genome shotgun (WGS) entry which is preliminary data.</text>
</comment>
<feature type="compositionally biased region" description="Polar residues" evidence="1">
    <location>
        <begin position="249"/>
        <end position="261"/>
    </location>
</feature>
<sequence length="515" mass="55450">MQDCAATRSPHQGSSGSWGRAEHDIAAASYASRGLGGLCTDACDPDADADADADACCAGDSACSPIRSRSRHGRRSRSRSAGDGHVRSPDRDVYAASNPDGSCSPSSSVDNPDVLFFKHTLSPLQSSSRRSILSQQLHDLDLGSPALRCCPPDCRPGPADPHAPDAACCSPLAHDRDLGRDSARTSGSGSGGELHDASGSPARCCGRCGPGCCAGDDADADIDADVRSVSGAASATSSASATRDTSSVESASHMGSANTPFDPTLSPFMHPEDRCHHRTGHHHCTHDSHAPHHPQSLAGTLHHHTDRHQHLAFQPVPLLSQHPGTPIRRRLTLADMKAAHNQPAAAQHHPQPVQGRGAVHRLDQGPEHDHAHGDHHRDDQGLDPNDHLRHRPHAAARDGDRDSALGSSPIASPRPLRPAGAFMEPLDPLLRLRLPRLRCNSWEGAPRFPSLSPNLERAGSASHHQHHQHHHIHHHHNHHRHCHCQHCHDWRRQRHLKECEEATLRVLDSASAEAW</sequence>
<evidence type="ECO:0000313" key="2">
    <source>
        <dbReference type="EMBL" id="KAL2914603.1"/>
    </source>
</evidence>
<feature type="region of interest" description="Disordered" evidence="1">
    <location>
        <begin position="66"/>
        <end position="108"/>
    </location>
</feature>
<dbReference type="Proteomes" id="UP001527925">
    <property type="component" value="Unassembled WGS sequence"/>
</dbReference>
<feature type="region of interest" description="Disordered" evidence="1">
    <location>
        <begin position="339"/>
        <end position="420"/>
    </location>
</feature>
<feature type="compositionally biased region" description="Low complexity" evidence="1">
    <location>
        <begin position="231"/>
        <end position="248"/>
    </location>
</feature>
<feature type="region of interest" description="Disordered" evidence="1">
    <location>
        <begin position="231"/>
        <end position="307"/>
    </location>
</feature>
<accession>A0ABR4N4Y8</accession>
<feature type="compositionally biased region" description="Low complexity" evidence="1">
    <location>
        <begin position="339"/>
        <end position="352"/>
    </location>
</feature>
<gene>
    <name evidence="2" type="ORF">HK105_205954</name>
</gene>
<reference evidence="2 3" key="1">
    <citation type="submission" date="2023-09" db="EMBL/GenBank/DDBJ databases">
        <title>Pangenome analysis of Batrachochytrium dendrobatidis and related Chytrids.</title>
        <authorList>
            <person name="Yacoub M.N."/>
            <person name="Stajich J.E."/>
            <person name="James T.Y."/>
        </authorList>
    </citation>
    <scope>NUCLEOTIDE SEQUENCE [LARGE SCALE GENOMIC DNA]</scope>
    <source>
        <strain evidence="2 3">JEL0888</strain>
    </source>
</reference>
<evidence type="ECO:0000256" key="1">
    <source>
        <dbReference type="SAM" id="MobiDB-lite"/>
    </source>
</evidence>
<feature type="compositionally biased region" description="Low complexity" evidence="1">
    <location>
        <begin position="97"/>
        <end position="108"/>
    </location>
</feature>
<organism evidence="2 3">
    <name type="scientific">Polyrhizophydium stewartii</name>
    <dbReference type="NCBI Taxonomy" id="2732419"/>
    <lineage>
        <taxon>Eukaryota</taxon>
        <taxon>Fungi</taxon>
        <taxon>Fungi incertae sedis</taxon>
        <taxon>Chytridiomycota</taxon>
        <taxon>Chytridiomycota incertae sedis</taxon>
        <taxon>Chytridiomycetes</taxon>
        <taxon>Rhizophydiales</taxon>
        <taxon>Rhizophydiales incertae sedis</taxon>
        <taxon>Polyrhizophydium</taxon>
    </lineage>
</organism>
<evidence type="ECO:0000313" key="3">
    <source>
        <dbReference type="Proteomes" id="UP001527925"/>
    </source>
</evidence>
<feature type="compositionally biased region" description="Basic residues" evidence="1">
    <location>
        <begin position="68"/>
        <end position="78"/>
    </location>
</feature>
<keyword evidence="3" id="KW-1185">Reference proteome</keyword>
<feature type="region of interest" description="Disordered" evidence="1">
    <location>
        <begin position="179"/>
        <end position="201"/>
    </location>
</feature>
<proteinExistence type="predicted"/>
<dbReference type="EMBL" id="JADGIZ020000032">
    <property type="protein sequence ID" value="KAL2914603.1"/>
    <property type="molecule type" value="Genomic_DNA"/>
</dbReference>